<dbReference type="CDD" id="cd03408">
    <property type="entry name" value="SPFH_like_u1"/>
    <property type="match status" value="1"/>
</dbReference>
<comment type="caution">
    <text evidence="3">The sequence shown here is derived from an EMBL/GenBank/DDBJ whole genome shotgun (WGS) entry which is preliminary data.</text>
</comment>
<dbReference type="RefSeq" id="WP_213348307.1">
    <property type="nucleotide sequence ID" value="NZ_JAEDAM010000007.1"/>
</dbReference>
<protein>
    <submittedName>
        <fullName evidence="3">Membrane protein</fullName>
    </submittedName>
</protein>
<feature type="domain" description="SPFH" evidence="2">
    <location>
        <begin position="25"/>
        <end position="231"/>
    </location>
</feature>
<dbReference type="InterPro" id="IPR033880">
    <property type="entry name" value="SPFH_YdjI"/>
</dbReference>
<reference evidence="3 4" key="1">
    <citation type="journal article" date="2021" name="Nat. Commun.">
        <title>Reductive evolution and unique predatory mode in the CPR bacterium Vampirococcus lugosii.</title>
        <authorList>
            <person name="Moreira D."/>
            <person name="Zivanovic Y."/>
            <person name="Lopez-Archilla A.I."/>
            <person name="Iniesto M."/>
            <person name="Lopez-Garcia P."/>
        </authorList>
    </citation>
    <scope>NUCLEOTIDE SEQUENCE [LARGE SCALE GENOMIC DNA]</scope>
    <source>
        <strain evidence="3">Chiprana</strain>
    </source>
</reference>
<name>A0ABS5QK28_9BACT</name>
<evidence type="ECO:0000259" key="1">
    <source>
        <dbReference type="Pfam" id="PF09851"/>
    </source>
</evidence>
<dbReference type="Proteomes" id="UP000680365">
    <property type="component" value="Unassembled WGS sequence"/>
</dbReference>
<feature type="domain" description="SHOCT" evidence="1">
    <location>
        <begin position="314"/>
        <end position="341"/>
    </location>
</feature>
<dbReference type="InterPro" id="IPR036013">
    <property type="entry name" value="Band_7/SPFH_dom_sf"/>
</dbReference>
<keyword evidence="4" id="KW-1185">Reference proteome</keyword>
<evidence type="ECO:0000259" key="2">
    <source>
        <dbReference type="Pfam" id="PF13421"/>
    </source>
</evidence>
<sequence>MDFFGGQFIDIINWENPEEFLLVKKFDRPLDEIKNNSTLIVDPGYAAIFVHNGKIEAIQDTPGQWTLDTENIPFITSFKNILRGLESPDKAAVYFLKTTEISNQKWGTKNPVKYVDPVYNFPIKLRAFGNFTFKISNIEYFWTQYIGTRNEVTVDEIKATIVDRMLQLITDSFAEVGLSYNNIDSNRMEIAEELFKKVNDNIGNLGIHLTDFRIEDTNFSDDTERLIAKIAEQTANVNTINQLQNVNQQAMQNYKTTRQLDAMEKAAENEGAAGGMMGTFVGMNMGNQANAMGNINEQDNYGQNNNSGQESLEDKLMKLKNLLNKELISEEEYNEKKKDILKGF</sequence>
<dbReference type="Pfam" id="PF09851">
    <property type="entry name" value="SHOCT"/>
    <property type="match status" value="1"/>
</dbReference>
<dbReference type="PANTHER" id="PTHR37826:SF2">
    <property type="entry name" value="ZINC-RIBBON DOMAIN-CONTAINING PROTEIN"/>
    <property type="match status" value="1"/>
</dbReference>
<dbReference type="InterPro" id="IPR018649">
    <property type="entry name" value="SHOCT"/>
</dbReference>
<evidence type="ECO:0000313" key="3">
    <source>
        <dbReference type="EMBL" id="MBS8121605.1"/>
    </source>
</evidence>
<organism evidence="3 4">
    <name type="scientific">Candidatus Vampirococcus lugosii</name>
    <dbReference type="NCBI Taxonomy" id="2789015"/>
    <lineage>
        <taxon>Bacteria</taxon>
        <taxon>Candidatus Absconditibacteriota</taxon>
        <taxon>Vampirococcus</taxon>
    </lineage>
</organism>
<dbReference type="PANTHER" id="PTHR37826">
    <property type="entry name" value="FLOTILLIN BAND_7_5 DOMAIN PROTEIN"/>
    <property type="match status" value="1"/>
</dbReference>
<proteinExistence type="predicted"/>
<dbReference type="EMBL" id="JAEDAM010000007">
    <property type="protein sequence ID" value="MBS8121605.1"/>
    <property type="molecule type" value="Genomic_DNA"/>
</dbReference>
<evidence type="ECO:0000313" key="4">
    <source>
        <dbReference type="Proteomes" id="UP000680365"/>
    </source>
</evidence>
<dbReference type="Pfam" id="PF13421">
    <property type="entry name" value="Band_7_1"/>
    <property type="match status" value="1"/>
</dbReference>
<accession>A0ABS5QK28</accession>
<gene>
    <name evidence="3" type="ORF">VAMP_11n100</name>
</gene>
<dbReference type="SUPFAM" id="SSF117892">
    <property type="entry name" value="Band 7/SPFH domain"/>
    <property type="match status" value="1"/>
</dbReference>